<dbReference type="Proteomes" id="UP001164743">
    <property type="component" value="Chromosome 3A"/>
</dbReference>
<evidence type="ECO:0000256" key="1">
    <source>
        <dbReference type="SAM" id="Phobius"/>
    </source>
</evidence>
<keyword evidence="1" id="KW-0472">Membrane</keyword>
<feature type="signal peptide" evidence="2">
    <location>
        <begin position="1"/>
        <end position="24"/>
    </location>
</feature>
<keyword evidence="2" id="KW-0732">Signal</keyword>
<reference evidence="3" key="1">
    <citation type="submission" date="2022-10" db="EMBL/GenBank/DDBJ databases">
        <title>Puccinia triticina Genome sequencing and assembly.</title>
        <authorList>
            <person name="Li C."/>
        </authorList>
    </citation>
    <scope>NUCLEOTIDE SEQUENCE</scope>
    <source>
        <strain evidence="3">Pt15</strain>
    </source>
</reference>
<protein>
    <submittedName>
        <fullName evidence="3">Uncharacterized protein</fullName>
    </submittedName>
</protein>
<keyword evidence="4" id="KW-1185">Reference proteome</keyword>
<keyword evidence="1" id="KW-1133">Transmembrane helix</keyword>
<name>A0ABY7CFE7_9BASI</name>
<sequence>MSPAPISCLLVFCILLLHFSIVSTSCSASSDDSSNIGFADCLTPVSLFFRTSFHLICTSWMYFSQQ</sequence>
<gene>
    <name evidence="3" type="ORF">PtA15_3A861</name>
</gene>
<organism evidence="3 4">
    <name type="scientific">Puccinia triticina</name>
    <dbReference type="NCBI Taxonomy" id="208348"/>
    <lineage>
        <taxon>Eukaryota</taxon>
        <taxon>Fungi</taxon>
        <taxon>Dikarya</taxon>
        <taxon>Basidiomycota</taxon>
        <taxon>Pucciniomycotina</taxon>
        <taxon>Pucciniomycetes</taxon>
        <taxon>Pucciniales</taxon>
        <taxon>Pucciniaceae</taxon>
        <taxon>Puccinia</taxon>
    </lineage>
</organism>
<accession>A0ABY7CFE7</accession>
<feature type="transmembrane region" description="Helical" evidence="1">
    <location>
        <begin position="44"/>
        <end position="63"/>
    </location>
</feature>
<dbReference type="GeneID" id="77808766"/>
<keyword evidence="1" id="KW-0812">Transmembrane</keyword>
<evidence type="ECO:0000313" key="4">
    <source>
        <dbReference type="Proteomes" id="UP001164743"/>
    </source>
</evidence>
<feature type="chain" id="PRO_5045465633" evidence="2">
    <location>
        <begin position="25"/>
        <end position="66"/>
    </location>
</feature>
<evidence type="ECO:0000256" key="2">
    <source>
        <dbReference type="SAM" id="SignalP"/>
    </source>
</evidence>
<dbReference type="EMBL" id="CP110423">
    <property type="protein sequence ID" value="WAQ83490.1"/>
    <property type="molecule type" value="Genomic_DNA"/>
</dbReference>
<proteinExistence type="predicted"/>
<evidence type="ECO:0000313" key="3">
    <source>
        <dbReference type="EMBL" id="WAQ83490.1"/>
    </source>
</evidence>
<dbReference type="RefSeq" id="XP_053019045.1">
    <property type="nucleotide sequence ID" value="XM_053167871.1"/>
</dbReference>